<keyword evidence="1" id="KW-0472">Membrane</keyword>
<accession>A0A9X2A4R9</accession>
<protein>
    <submittedName>
        <fullName evidence="2">Uncharacterized protein</fullName>
    </submittedName>
</protein>
<evidence type="ECO:0000256" key="1">
    <source>
        <dbReference type="SAM" id="Phobius"/>
    </source>
</evidence>
<evidence type="ECO:0000313" key="2">
    <source>
        <dbReference type="EMBL" id="MCG8148397.1"/>
    </source>
</evidence>
<name>A0A9X2A4R9_9GAMM</name>
<reference evidence="2" key="1">
    <citation type="submission" date="2021-08" db="EMBL/GenBank/DDBJ databases">
        <title>Complete genome sequence of Moraxella sp strain PS-22.</title>
        <authorList>
            <person name="Das S.K."/>
        </authorList>
    </citation>
    <scope>NUCLEOTIDE SEQUENCE</scope>
    <source>
        <strain evidence="2">PS-22</strain>
    </source>
</reference>
<feature type="transmembrane region" description="Helical" evidence="1">
    <location>
        <begin position="179"/>
        <end position="199"/>
    </location>
</feature>
<dbReference type="Proteomes" id="UP001139238">
    <property type="component" value="Unassembled WGS sequence"/>
</dbReference>
<feature type="transmembrane region" description="Helical" evidence="1">
    <location>
        <begin position="70"/>
        <end position="91"/>
    </location>
</feature>
<dbReference type="RefSeq" id="WP_239743311.1">
    <property type="nucleotide sequence ID" value="NZ_JACSYB010000001.1"/>
</dbReference>
<gene>
    <name evidence="2" type="ORF">H9W84_09685</name>
</gene>
<proteinExistence type="predicted"/>
<feature type="transmembrane region" description="Helical" evidence="1">
    <location>
        <begin position="205"/>
        <end position="224"/>
    </location>
</feature>
<feature type="transmembrane region" description="Helical" evidence="1">
    <location>
        <begin position="29"/>
        <end position="50"/>
    </location>
</feature>
<comment type="caution">
    <text evidence="2">The sequence shown here is derived from an EMBL/GenBank/DDBJ whole genome shotgun (WGS) entry which is preliminary data.</text>
</comment>
<keyword evidence="1" id="KW-1133">Transmembrane helix</keyword>
<dbReference type="AlphaFoldDB" id="A0A9X2A4R9"/>
<keyword evidence="3" id="KW-1185">Reference proteome</keyword>
<organism evidence="2 3">
    <name type="scientific">Moraxella tetraodonis</name>
    <dbReference type="NCBI Taxonomy" id="2767221"/>
    <lineage>
        <taxon>Bacteria</taxon>
        <taxon>Pseudomonadati</taxon>
        <taxon>Pseudomonadota</taxon>
        <taxon>Gammaproteobacteria</taxon>
        <taxon>Moraxellales</taxon>
        <taxon>Moraxellaceae</taxon>
        <taxon>Moraxella</taxon>
    </lineage>
</organism>
<sequence length="307" mass="36048">MTNIAENQNKDKNINKLKAQRQAYSEVKFLMIISLIIGVVVPCIVSFFTFFMNSNYFSSLIGFQKQDLGYFSALIGIISTFFIELLSRIIFSNKEQAAKIQECFDTDVFDLDWDNVVVGSRPDIGIIAEKSSKFDRKNPNYTGFYDWYTPKAANYTYPHSIVLCQQQNLCWDNYLRKPLIYYSFLSCIGIILFIIILGTVNNTNFRDFLTNILSLLIPVILYFYKLIIEHKDSINENERLQTINEQMREDIRNNSSNDEIIARCRMMQSSIYSYRKNARPIPNWFHKKTKNKQENISNIRVEDFIEF</sequence>
<keyword evidence="1" id="KW-0812">Transmembrane</keyword>
<evidence type="ECO:0000313" key="3">
    <source>
        <dbReference type="Proteomes" id="UP001139238"/>
    </source>
</evidence>
<dbReference type="InterPro" id="IPR049920">
    <property type="entry name" value="IK1_05631-like"/>
</dbReference>
<dbReference type="Pfam" id="PF18159">
    <property type="entry name" value="S_4TM"/>
    <property type="match status" value="1"/>
</dbReference>
<dbReference type="EMBL" id="JACSYB010000001">
    <property type="protein sequence ID" value="MCG8148397.1"/>
    <property type="molecule type" value="Genomic_DNA"/>
</dbReference>